<dbReference type="SUPFAM" id="SSF56300">
    <property type="entry name" value="Metallo-dependent phosphatases"/>
    <property type="match status" value="1"/>
</dbReference>
<name>A0A4Y8VJJ4_9BACT</name>
<dbReference type="GeneID" id="302995409"/>
<dbReference type="InterPro" id="IPR029052">
    <property type="entry name" value="Metallo-depent_PP-like"/>
</dbReference>
<evidence type="ECO:0000313" key="2">
    <source>
        <dbReference type="Proteomes" id="UP000297872"/>
    </source>
</evidence>
<organism evidence="1 2">
    <name type="scientific">Segatella hominis</name>
    <dbReference type="NCBI Taxonomy" id="2518605"/>
    <lineage>
        <taxon>Bacteria</taxon>
        <taxon>Pseudomonadati</taxon>
        <taxon>Bacteroidota</taxon>
        <taxon>Bacteroidia</taxon>
        <taxon>Bacteroidales</taxon>
        <taxon>Prevotellaceae</taxon>
        <taxon>Segatella</taxon>
    </lineage>
</organism>
<sequence>MGTDLKTIMSKASFTVDGSPVDASSIIPNPATLSLQDDQSVTFLYKGKAYGFKFSEGKYFTAVFLSDPHIGQNDHDGTSVADMQKYVEKIVNMGKESGAIFGFDALPGYVPTCDIAFSTGDMDADNSKSHNDFKSAHAGFDEAGIPFISMCGNHDLVPDYWTGENPKKGLTYGIGNEGGMNSNKLSINLITEYRNNLSKYGITDVSLITDGTKHTQFNPYSFTFNGVRFYVGQTYWFQKPYKDPSLFSSATYYAPDGVISALENFVSNHSTEPSVWMQHYPFLAGSDCDRWWLDQNDVGKYIKTSNASDYGTHDDVAVYTEASAKAVAKKKKDKLAEIIGKTRNPVHFSGHTHQFSVNTYNGIKDYTTAASGYAASKGAAYIVLMKGNKGVVEVKQVLFLSDFMSGVTDRKMDLLPDDANAVAVKLQESLSHLGTDVTAQSKALESAGNEADVTGAVQSMEKAFDSYIQQQGGKDVDVTKLLGENTDFETQQDNANSEYTGIYPQAGWNSYVESFSNAGNKLYIKLQQSDVKGSSQSSKSLYLRAKWQDRTGKVQIMKQCALPAGIYKLKYYASCVGNPTQNLNYMVLDGKKQMLTVPAASAPELQETTFTLDHPSVINLSFGFTGGKGGTENDVRIDDITLTYQGSKIAPNTDMTSLIQNVGFTEGTTSRPVQGSGGVVQIPNHWDFQYTYDGWNDTKLLDGSFNAWASTIKRAELSQKVNLPNGAYLLTADVKTDMNPNASTIALYGVGGNGNVGRSEEVGKGNGGFNSYSCYFDVTDNTATIGIRSDKAYYQIKNIKLTYVGESADEQTANSYLRQDYYWKGRNAQEFDATGEKYAKARNVVVYPQVKNQLISAASIDQFSNTSNKIVNGICKKLEITDQEKFVSSKDFVAEEAVFDRVFKVGQKSTVCLPFGPSTEKGKFYRLSKESGSILIFDEVSSPEGNTPYIYVASEEGTLHASQANVKATPETMNSTSTESGFHLVGVYQTTEVNNIYGFSVDGELLKASYATMNPFRSFIQSPVDVSGAKVWKASFDGEMTGIEGIVSDGAMLVDVLNLNGILLKKQVKRQEALDVLEPGIYLLRDGNQCFKVKK</sequence>
<reference evidence="1 2" key="1">
    <citation type="submission" date="2019-02" db="EMBL/GenBank/DDBJ databases">
        <title>Draft Genome Sequence of the Prevotella sp. BCRC 81118, Isolated from Human Feces.</title>
        <authorList>
            <person name="Huang C.-H."/>
        </authorList>
    </citation>
    <scope>NUCLEOTIDE SEQUENCE [LARGE SCALE GENOMIC DNA]</scope>
    <source>
        <strain evidence="1 2">BCRC 81118</strain>
    </source>
</reference>
<evidence type="ECO:0000313" key="1">
    <source>
        <dbReference type="EMBL" id="TFH80543.1"/>
    </source>
</evidence>
<dbReference type="Gene3D" id="3.60.21.10">
    <property type="match status" value="1"/>
</dbReference>
<dbReference type="RefSeq" id="WP_134843534.1">
    <property type="nucleotide sequence ID" value="NZ_SGVY01000020.1"/>
</dbReference>
<proteinExistence type="predicted"/>
<protein>
    <recommendedName>
        <fullName evidence="3">Calcineurin-like phosphoesterase domain-containing protein</fullName>
    </recommendedName>
</protein>
<dbReference type="Proteomes" id="UP000297872">
    <property type="component" value="Unassembled WGS sequence"/>
</dbReference>
<comment type="caution">
    <text evidence="1">The sequence shown here is derived from an EMBL/GenBank/DDBJ whole genome shotgun (WGS) entry which is preliminary data.</text>
</comment>
<gene>
    <name evidence="1" type="ORF">EXN75_08925</name>
</gene>
<dbReference type="OrthoDB" id="9773856at2"/>
<evidence type="ECO:0008006" key="3">
    <source>
        <dbReference type="Google" id="ProtNLM"/>
    </source>
</evidence>
<accession>A0A4Y8VJJ4</accession>
<dbReference type="EMBL" id="SGVY01000020">
    <property type="protein sequence ID" value="TFH80543.1"/>
    <property type="molecule type" value="Genomic_DNA"/>
</dbReference>
<keyword evidence="2" id="KW-1185">Reference proteome</keyword>
<dbReference type="AlphaFoldDB" id="A0A4Y8VJJ4"/>
<dbReference type="Gene3D" id="2.60.120.260">
    <property type="entry name" value="Galactose-binding domain-like"/>
    <property type="match status" value="2"/>
</dbReference>